<dbReference type="AlphaFoldDB" id="A0A6A7C906"/>
<proteinExistence type="predicted"/>
<dbReference type="Proteomes" id="UP000799421">
    <property type="component" value="Unassembled WGS sequence"/>
</dbReference>
<feature type="region of interest" description="Disordered" evidence="1">
    <location>
        <begin position="1"/>
        <end position="26"/>
    </location>
</feature>
<gene>
    <name evidence="2" type="ORF">K470DRAFT_267500</name>
</gene>
<evidence type="ECO:0000313" key="3">
    <source>
        <dbReference type="Proteomes" id="UP000799421"/>
    </source>
</evidence>
<evidence type="ECO:0000256" key="1">
    <source>
        <dbReference type="SAM" id="MobiDB-lite"/>
    </source>
</evidence>
<keyword evidence="3" id="KW-1185">Reference proteome</keyword>
<name>A0A6A7C906_9PEZI</name>
<dbReference type="EMBL" id="MU005958">
    <property type="protein sequence ID" value="KAF2864001.1"/>
    <property type="molecule type" value="Genomic_DNA"/>
</dbReference>
<organism evidence="2 3">
    <name type="scientific">Piedraia hortae CBS 480.64</name>
    <dbReference type="NCBI Taxonomy" id="1314780"/>
    <lineage>
        <taxon>Eukaryota</taxon>
        <taxon>Fungi</taxon>
        <taxon>Dikarya</taxon>
        <taxon>Ascomycota</taxon>
        <taxon>Pezizomycotina</taxon>
        <taxon>Dothideomycetes</taxon>
        <taxon>Dothideomycetidae</taxon>
        <taxon>Capnodiales</taxon>
        <taxon>Piedraiaceae</taxon>
        <taxon>Piedraia</taxon>
    </lineage>
</organism>
<protein>
    <submittedName>
        <fullName evidence="2">Uncharacterized protein</fullName>
    </submittedName>
</protein>
<evidence type="ECO:0000313" key="2">
    <source>
        <dbReference type="EMBL" id="KAF2864001.1"/>
    </source>
</evidence>
<accession>A0A6A7C906</accession>
<reference evidence="2" key="1">
    <citation type="journal article" date="2020" name="Stud. Mycol.">
        <title>101 Dothideomycetes genomes: a test case for predicting lifestyles and emergence of pathogens.</title>
        <authorList>
            <person name="Haridas S."/>
            <person name="Albert R."/>
            <person name="Binder M."/>
            <person name="Bloem J."/>
            <person name="Labutti K."/>
            <person name="Salamov A."/>
            <person name="Andreopoulos B."/>
            <person name="Baker S."/>
            <person name="Barry K."/>
            <person name="Bills G."/>
            <person name="Bluhm B."/>
            <person name="Cannon C."/>
            <person name="Castanera R."/>
            <person name="Culley D."/>
            <person name="Daum C."/>
            <person name="Ezra D."/>
            <person name="Gonzalez J."/>
            <person name="Henrissat B."/>
            <person name="Kuo A."/>
            <person name="Liang C."/>
            <person name="Lipzen A."/>
            <person name="Lutzoni F."/>
            <person name="Magnuson J."/>
            <person name="Mondo S."/>
            <person name="Nolan M."/>
            <person name="Ohm R."/>
            <person name="Pangilinan J."/>
            <person name="Park H.-J."/>
            <person name="Ramirez L."/>
            <person name="Alfaro M."/>
            <person name="Sun H."/>
            <person name="Tritt A."/>
            <person name="Yoshinaga Y."/>
            <person name="Zwiers L.-H."/>
            <person name="Turgeon B."/>
            <person name="Goodwin S."/>
            <person name="Spatafora J."/>
            <person name="Crous P."/>
            <person name="Grigoriev I."/>
        </authorList>
    </citation>
    <scope>NUCLEOTIDE SEQUENCE</scope>
    <source>
        <strain evidence="2">CBS 480.64</strain>
    </source>
</reference>
<sequence>MTEAAFSNRGAINEEDTGDEGRARKSPVVRFKLPGSEPRDVLSLRETWKIQLPNSKALLRPEALEVAYCCPPGQSQRLDPFLVAVTDIHANGIPHGFLIWFPALSHLPSLLGV</sequence>